<accession>A0A1I5KLA0</accession>
<proteinExistence type="predicted"/>
<evidence type="ECO:0000313" key="4">
    <source>
        <dbReference type="EMBL" id="SFO85593.1"/>
    </source>
</evidence>
<name>A0A1I5KLA0_9HYPH</name>
<dbReference type="AlphaFoldDB" id="A0A1I5KLA0"/>
<feature type="chain" id="PRO_5011584325" evidence="3">
    <location>
        <begin position="22"/>
        <end position="195"/>
    </location>
</feature>
<feature type="compositionally biased region" description="Polar residues" evidence="1">
    <location>
        <begin position="110"/>
        <end position="128"/>
    </location>
</feature>
<dbReference type="OrthoDB" id="8447011at2"/>
<keyword evidence="2" id="KW-0472">Membrane</keyword>
<sequence length="195" mass="20787">MMRFLFIALASLALFASPANAHKLKVFATVKGDHIAGYAFFIGGGRAQGTKWIAKDASGAIVAEGTTDMEGTYDFAPPNPASSDITITVNTQEGHIASAHVAADRLGGTSMHTPQTGSQDNVLQTSPANPAEAKPQLPSTSQLEPMIEAAVQRQVEPLLERIEQMDSHMRFTDIISGIFLIIGLAGIGLWARSRR</sequence>
<keyword evidence="3" id="KW-0732">Signal</keyword>
<dbReference type="Proteomes" id="UP000199236">
    <property type="component" value="Unassembled WGS sequence"/>
</dbReference>
<evidence type="ECO:0000256" key="1">
    <source>
        <dbReference type="SAM" id="MobiDB-lite"/>
    </source>
</evidence>
<keyword evidence="2" id="KW-0812">Transmembrane</keyword>
<protein>
    <submittedName>
        <fullName evidence="4">Nickel transport protein</fullName>
    </submittedName>
</protein>
<keyword evidence="2" id="KW-1133">Transmembrane helix</keyword>
<reference evidence="4 5" key="1">
    <citation type="submission" date="2016-10" db="EMBL/GenBank/DDBJ databases">
        <authorList>
            <person name="de Groot N.N."/>
        </authorList>
    </citation>
    <scope>NUCLEOTIDE SEQUENCE [LARGE SCALE GENOMIC DNA]</scope>
    <source>
        <strain evidence="4 5">CGMCC 1.9157</strain>
    </source>
</reference>
<dbReference type="RefSeq" id="WP_090075051.1">
    <property type="nucleotide sequence ID" value="NZ_FOVR01000014.1"/>
</dbReference>
<evidence type="ECO:0000256" key="2">
    <source>
        <dbReference type="SAM" id="Phobius"/>
    </source>
</evidence>
<dbReference type="EMBL" id="FOVR01000014">
    <property type="protein sequence ID" value="SFO85593.1"/>
    <property type="molecule type" value="Genomic_DNA"/>
</dbReference>
<feature type="signal peptide" evidence="3">
    <location>
        <begin position="1"/>
        <end position="21"/>
    </location>
</feature>
<organism evidence="4 5">
    <name type="scientific">Cohaesibacter marisflavi</name>
    <dbReference type="NCBI Taxonomy" id="655353"/>
    <lineage>
        <taxon>Bacteria</taxon>
        <taxon>Pseudomonadati</taxon>
        <taxon>Pseudomonadota</taxon>
        <taxon>Alphaproteobacteria</taxon>
        <taxon>Hyphomicrobiales</taxon>
        <taxon>Cohaesibacteraceae</taxon>
    </lineage>
</organism>
<dbReference type="STRING" id="655353.SAMN04488056_11459"/>
<evidence type="ECO:0000256" key="3">
    <source>
        <dbReference type="SAM" id="SignalP"/>
    </source>
</evidence>
<gene>
    <name evidence="4" type="ORF">SAMN04488056_11459</name>
</gene>
<feature type="region of interest" description="Disordered" evidence="1">
    <location>
        <begin position="107"/>
        <end position="140"/>
    </location>
</feature>
<keyword evidence="5" id="KW-1185">Reference proteome</keyword>
<evidence type="ECO:0000313" key="5">
    <source>
        <dbReference type="Proteomes" id="UP000199236"/>
    </source>
</evidence>
<feature type="transmembrane region" description="Helical" evidence="2">
    <location>
        <begin position="174"/>
        <end position="191"/>
    </location>
</feature>